<sequence length="181" mass="18908">MPLAAVAAVAVLAGVVWALGGFAKAPEQPVRKAGERLDLGLFEVTVHDVRIGLASGTLGSGKKRFLIVRMRVLNKGKETESLGIGGLADGVVALTKDGKWVKPERVEGVAGGAATGAAQPGLPVEASAMWEMGPADAPAKLTVGLREWKYEHGFTDADFNWIVDQRSKKLAGRLTLPVAAS</sequence>
<name>A0A239L980_9ACTN</name>
<organism evidence="1 2">
    <name type="scientific">Actinomadura meyerae</name>
    <dbReference type="NCBI Taxonomy" id="240840"/>
    <lineage>
        <taxon>Bacteria</taxon>
        <taxon>Bacillati</taxon>
        <taxon>Actinomycetota</taxon>
        <taxon>Actinomycetes</taxon>
        <taxon>Streptosporangiales</taxon>
        <taxon>Thermomonosporaceae</taxon>
        <taxon>Actinomadura</taxon>
    </lineage>
</organism>
<dbReference type="Proteomes" id="UP000198318">
    <property type="component" value="Unassembled WGS sequence"/>
</dbReference>
<dbReference type="EMBL" id="FZOR01000021">
    <property type="protein sequence ID" value="SNT26542.1"/>
    <property type="molecule type" value="Genomic_DNA"/>
</dbReference>
<evidence type="ECO:0000313" key="2">
    <source>
        <dbReference type="Proteomes" id="UP000198318"/>
    </source>
</evidence>
<protein>
    <recommendedName>
        <fullName evidence="3">DUF4352 domain-containing protein</fullName>
    </recommendedName>
</protein>
<proteinExistence type="predicted"/>
<keyword evidence="2" id="KW-1185">Reference proteome</keyword>
<reference evidence="1 2" key="1">
    <citation type="submission" date="2017-06" db="EMBL/GenBank/DDBJ databases">
        <authorList>
            <person name="Kim H.J."/>
            <person name="Triplett B.A."/>
        </authorList>
    </citation>
    <scope>NUCLEOTIDE SEQUENCE [LARGE SCALE GENOMIC DNA]</scope>
    <source>
        <strain evidence="1 2">DSM 44715</strain>
    </source>
</reference>
<dbReference type="AlphaFoldDB" id="A0A239L980"/>
<evidence type="ECO:0000313" key="1">
    <source>
        <dbReference type="EMBL" id="SNT26542.1"/>
    </source>
</evidence>
<evidence type="ECO:0008006" key="3">
    <source>
        <dbReference type="Google" id="ProtNLM"/>
    </source>
</evidence>
<gene>
    <name evidence="1" type="ORF">SAMN05443665_102176</name>
</gene>
<accession>A0A239L980</accession>